<accession>A0A1Z5J9H4</accession>
<protein>
    <submittedName>
        <fullName evidence="1">Uncharacterized protein</fullName>
    </submittedName>
</protein>
<sequence length="186" mass="21445">MSPVSSTADPRDLVRLALQKLFYKKYPRMLPTVISQNVALIERLLHQQRAIKHFRDLENATKLQACLKHLILSLTCKNRKETGKAYSMPKRRNALKSKLGGERYVKALALCRQFYALRYRAAKLLSCARCKDSVCEYTTFCNAKKVFSNPPLLYALEGMPLHEVCGTRSDEWDAWMKEVEEIVENC</sequence>
<reference evidence="1 2" key="1">
    <citation type="journal article" date="2015" name="Plant Cell">
        <title>Oil accumulation by the oleaginous diatom Fistulifera solaris as revealed by the genome and transcriptome.</title>
        <authorList>
            <person name="Tanaka T."/>
            <person name="Maeda Y."/>
            <person name="Veluchamy A."/>
            <person name="Tanaka M."/>
            <person name="Abida H."/>
            <person name="Marechal E."/>
            <person name="Bowler C."/>
            <person name="Muto M."/>
            <person name="Sunaga Y."/>
            <person name="Tanaka M."/>
            <person name="Yoshino T."/>
            <person name="Taniguchi T."/>
            <person name="Fukuda Y."/>
            <person name="Nemoto M."/>
            <person name="Matsumoto M."/>
            <person name="Wong P.S."/>
            <person name="Aburatani S."/>
            <person name="Fujibuchi W."/>
        </authorList>
    </citation>
    <scope>NUCLEOTIDE SEQUENCE [LARGE SCALE GENOMIC DNA]</scope>
    <source>
        <strain evidence="1 2">JPCC DA0580</strain>
    </source>
</reference>
<name>A0A1Z5J9H4_FISSO</name>
<proteinExistence type="predicted"/>
<keyword evidence="2" id="KW-1185">Reference proteome</keyword>
<dbReference type="InParanoid" id="A0A1Z5J9H4"/>
<dbReference type="AlphaFoldDB" id="A0A1Z5J9H4"/>
<evidence type="ECO:0000313" key="1">
    <source>
        <dbReference type="EMBL" id="GAX10654.1"/>
    </source>
</evidence>
<dbReference type="EMBL" id="BDSP01000022">
    <property type="protein sequence ID" value="GAX10654.1"/>
    <property type="molecule type" value="Genomic_DNA"/>
</dbReference>
<evidence type="ECO:0000313" key="2">
    <source>
        <dbReference type="Proteomes" id="UP000198406"/>
    </source>
</evidence>
<comment type="caution">
    <text evidence="1">The sequence shown here is derived from an EMBL/GenBank/DDBJ whole genome shotgun (WGS) entry which is preliminary data.</text>
</comment>
<gene>
    <name evidence="1" type="ORF">FisN_14Lh162</name>
</gene>
<organism evidence="1 2">
    <name type="scientific">Fistulifera solaris</name>
    <name type="common">Oleaginous diatom</name>
    <dbReference type="NCBI Taxonomy" id="1519565"/>
    <lineage>
        <taxon>Eukaryota</taxon>
        <taxon>Sar</taxon>
        <taxon>Stramenopiles</taxon>
        <taxon>Ochrophyta</taxon>
        <taxon>Bacillariophyta</taxon>
        <taxon>Bacillariophyceae</taxon>
        <taxon>Bacillariophycidae</taxon>
        <taxon>Naviculales</taxon>
        <taxon>Naviculaceae</taxon>
        <taxon>Fistulifera</taxon>
    </lineage>
</organism>
<dbReference type="Proteomes" id="UP000198406">
    <property type="component" value="Unassembled WGS sequence"/>
</dbReference>